<feature type="transmembrane region" description="Helical" evidence="10">
    <location>
        <begin position="500"/>
        <end position="521"/>
    </location>
</feature>
<keyword evidence="6 10" id="KW-0472">Membrane</keyword>
<organism evidence="12 13">
    <name type="scientific">Podospora fimiseda</name>
    <dbReference type="NCBI Taxonomy" id="252190"/>
    <lineage>
        <taxon>Eukaryota</taxon>
        <taxon>Fungi</taxon>
        <taxon>Dikarya</taxon>
        <taxon>Ascomycota</taxon>
        <taxon>Pezizomycotina</taxon>
        <taxon>Sordariomycetes</taxon>
        <taxon>Sordariomycetidae</taxon>
        <taxon>Sordariales</taxon>
        <taxon>Podosporaceae</taxon>
        <taxon>Podospora</taxon>
    </lineage>
</organism>
<evidence type="ECO:0000256" key="7">
    <source>
        <dbReference type="ARBA" id="ARBA00023180"/>
    </source>
</evidence>
<feature type="transmembrane region" description="Helical" evidence="10">
    <location>
        <begin position="127"/>
        <end position="147"/>
    </location>
</feature>
<feature type="transmembrane region" description="Helical" evidence="10">
    <location>
        <begin position="433"/>
        <end position="459"/>
    </location>
</feature>
<accession>A0AAN7BQ09</accession>
<dbReference type="PRINTS" id="PR00171">
    <property type="entry name" value="SUGRTRNSPORT"/>
</dbReference>
<dbReference type="InterPro" id="IPR003663">
    <property type="entry name" value="Sugar/inositol_transpt"/>
</dbReference>
<dbReference type="InterPro" id="IPR005829">
    <property type="entry name" value="Sugar_transporter_CS"/>
</dbReference>
<evidence type="ECO:0000256" key="4">
    <source>
        <dbReference type="ARBA" id="ARBA00022692"/>
    </source>
</evidence>
<evidence type="ECO:0000313" key="13">
    <source>
        <dbReference type="Proteomes" id="UP001301958"/>
    </source>
</evidence>
<feature type="transmembrane region" description="Helical" evidence="10">
    <location>
        <begin position="334"/>
        <end position="355"/>
    </location>
</feature>
<evidence type="ECO:0000256" key="8">
    <source>
        <dbReference type="RuleBase" id="RU003346"/>
    </source>
</evidence>
<feature type="compositionally biased region" description="Basic and acidic residues" evidence="9">
    <location>
        <begin position="577"/>
        <end position="590"/>
    </location>
</feature>
<dbReference type="PROSITE" id="PS00217">
    <property type="entry name" value="SUGAR_TRANSPORT_2"/>
    <property type="match status" value="1"/>
</dbReference>
<feature type="transmembrane region" description="Helical" evidence="10">
    <location>
        <begin position="370"/>
        <end position="393"/>
    </location>
</feature>
<dbReference type="InterPro" id="IPR036259">
    <property type="entry name" value="MFS_trans_sf"/>
</dbReference>
<feature type="transmembrane region" description="Helical" evidence="10">
    <location>
        <begin position="39"/>
        <end position="56"/>
    </location>
</feature>
<feature type="transmembrane region" description="Helical" evidence="10">
    <location>
        <begin position="187"/>
        <end position="206"/>
    </location>
</feature>
<name>A0AAN7BQ09_9PEZI</name>
<comment type="subcellular location">
    <subcellularLocation>
        <location evidence="1">Membrane</location>
        <topology evidence="1">Multi-pass membrane protein</topology>
    </subcellularLocation>
</comment>
<keyword evidence="4 10" id="KW-0812">Transmembrane</keyword>
<sequence>MGGGATTSTGGGFYDAALHKRQALMGKSGPSALIKNFRVFRIAAFACIGGVLYGYNQGMFSGVLAMPSFQKRMSFHLNNCQAIRKKDMGEYTTDQTKKGWLTAILELGAWIGTLLSGFIAEVLSRKYAVLVASAVFMIGVVIQATAVSAGHNAILAGRFVTGMGVGSLAMIIPIYNSEVAPPEVRGALVATQQLAICFGIMISFWIDYGTNFIGGTSAETQKDAAWLIPTCLQLAPAVVLFVGMIFMPFSPRWLIHHGREEEARKGLASLRGLPIDHELVELEFLEIKAQSLFEKRSVAELFPELQEQTAWNIFKLQFVSIKKLFQTKAMFRRVIVASVTMFFQQWSGINAILYYAPQIFGQLGLDETEISLLATGVVGIVMFIATIPAVLWIDKVGRKPVLTIGAIGMATCHIIIAVIVAKNIDNWKEHPAAGWAAVCMVWLFVIHFGYSWGPCAWIIVAEIWPLSTRPYGVALGASSNWMNNFIVGQVTPDMLESITYGTYILFGILTYIGAVFIWFFVPETKRLTLEEMDVIFGSEGTAQADFERMAEINAEIGLTQILRGQNGVADPSYAGSSEKEKAQEHTIEKL</sequence>
<feature type="transmembrane region" description="Helical" evidence="10">
    <location>
        <begin position="400"/>
        <end position="421"/>
    </location>
</feature>
<dbReference type="InterPro" id="IPR005828">
    <property type="entry name" value="MFS_sugar_transport-like"/>
</dbReference>
<feature type="transmembrane region" description="Helical" evidence="10">
    <location>
        <begin position="100"/>
        <end position="120"/>
    </location>
</feature>
<dbReference type="AlphaFoldDB" id="A0AAN7BQ09"/>
<keyword evidence="3 8" id="KW-0813">Transport</keyword>
<keyword evidence="7" id="KW-0325">Glycoprotein</keyword>
<dbReference type="PANTHER" id="PTHR48022">
    <property type="entry name" value="PLASTIDIC GLUCOSE TRANSPORTER 4"/>
    <property type="match status" value="1"/>
</dbReference>
<keyword evidence="13" id="KW-1185">Reference proteome</keyword>
<feature type="domain" description="Major facilitator superfamily (MFS) profile" evidence="11">
    <location>
        <begin position="42"/>
        <end position="525"/>
    </location>
</feature>
<dbReference type="PROSITE" id="PS50850">
    <property type="entry name" value="MFS"/>
    <property type="match status" value="1"/>
</dbReference>
<dbReference type="InterPro" id="IPR050360">
    <property type="entry name" value="MFS_Sugar_Transporters"/>
</dbReference>
<evidence type="ECO:0000313" key="12">
    <source>
        <dbReference type="EMBL" id="KAK4227332.1"/>
    </source>
</evidence>
<dbReference type="PANTHER" id="PTHR48022:SF20">
    <property type="entry name" value="MAJOR FACILITATOR SUPERFAMILY (MFS) PROFILE DOMAIN-CONTAINING PROTEIN-RELATED"/>
    <property type="match status" value="1"/>
</dbReference>
<comment type="caution">
    <text evidence="12">The sequence shown here is derived from an EMBL/GenBank/DDBJ whole genome shotgun (WGS) entry which is preliminary data.</text>
</comment>
<dbReference type="Pfam" id="PF00083">
    <property type="entry name" value="Sugar_tr"/>
    <property type="match status" value="1"/>
</dbReference>
<proteinExistence type="inferred from homology"/>
<feature type="region of interest" description="Disordered" evidence="9">
    <location>
        <begin position="570"/>
        <end position="590"/>
    </location>
</feature>
<comment type="similarity">
    <text evidence="2 8">Belongs to the major facilitator superfamily. Sugar transporter (TC 2.A.1.1) family.</text>
</comment>
<dbReference type="SUPFAM" id="SSF103473">
    <property type="entry name" value="MFS general substrate transporter"/>
    <property type="match status" value="1"/>
</dbReference>
<evidence type="ECO:0000256" key="6">
    <source>
        <dbReference type="ARBA" id="ARBA00023136"/>
    </source>
</evidence>
<evidence type="ECO:0000256" key="2">
    <source>
        <dbReference type="ARBA" id="ARBA00010992"/>
    </source>
</evidence>
<dbReference type="GO" id="GO:0016020">
    <property type="term" value="C:membrane"/>
    <property type="evidence" value="ECO:0007669"/>
    <property type="project" value="UniProtKB-SubCell"/>
</dbReference>
<evidence type="ECO:0000256" key="5">
    <source>
        <dbReference type="ARBA" id="ARBA00022989"/>
    </source>
</evidence>
<reference evidence="12" key="1">
    <citation type="journal article" date="2023" name="Mol. Phylogenet. Evol.">
        <title>Genome-scale phylogeny and comparative genomics of the fungal order Sordariales.</title>
        <authorList>
            <person name="Hensen N."/>
            <person name="Bonometti L."/>
            <person name="Westerberg I."/>
            <person name="Brannstrom I.O."/>
            <person name="Guillou S."/>
            <person name="Cros-Aarteil S."/>
            <person name="Calhoun S."/>
            <person name="Haridas S."/>
            <person name="Kuo A."/>
            <person name="Mondo S."/>
            <person name="Pangilinan J."/>
            <person name="Riley R."/>
            <person name="LaButti K."/>
            <person name="Andreopoulos B."/>
            <person name="Lipzen A."/>
            <person name="Chen C."/>
            <person name="Yan M."/>
            <person name="Daum C."/>
            <person name="Ng V."/>
            <person name="Clum A."/>
            <person name="Steindorff A."/>
            <person name="Ohm R.A."/>
            <person name="Martin F."/>
            <person name="Silar P."/>
            <person name="Natvig D.O."/>
            <person name="Lalanne C."/>
            <person name="Gautier V."/>
            <person name="Ament-Velasquez S.L."/>
            <person name="Kruys A."/>
            <person name="Hutchinson M.I."/>
            <person name="Powell A.J."/>
            <person name="Barry K."/>
            <person name="Miller A.N."/>
            <person name="Grigoriev I.V."/>
            <person name="Debuchy R."/>
            <person name="Gladieux P."/>
            <person name="Hiltunen Thoren M."/>
            <person name="Johannesson H."/>
        </authorList>
    </citation>
    <scope>NUCLEOTIDE SEQUENCE</scope>
    <source>
        <strain evidence="12">CBS 990.96</strain>
    </source>
</reference>
<dbReference type="FunFam" id="1.20.1250.20:FF:000026">
    <property type="entry name" value="MFS quinate transporter QutD"/>
    <property type="match status" value="1"/>
</dbReference>
<dbReference type="Proteomes" id="UP001301958">
    <property type="component" value="Unassembled WGS sequence"/>
</dbReference>
<dbReference type="PROSITE" id="PS00216">
    <property type="entry name" value="SUGAR_TRANSPORT_1"/>
    <property type="match status" value="1"/>
</dbReference>
<feature type="transmembrane region" description="Helical" evidence="10">
    <location>
        <begin position="153"/>
        <end position="175"/>
    </location>
</feature>
<dbReference type="InterPro" id="IPR020846">
    <property type="entry name" value="MFS_dom"/>
</dbReference>
<feature type="transmembrane region" description="Helical" evidence="10">
    <location>
        <begin position="226"/>
        <end position="249"/>
    </location>
</feature>
<protein>
    <submittedName>
        <fullName evidence="12">Quinate permease</fullName>
    </submittedName>
</protein>
<dbReference type="EMBL" id="MU865333">
    <property type="protein sequence ID" value="KAK4227332.1"/>
    <property type="molecule type" value="Genomic_DNA"/>
</dbReference>
<dbReference type="NCBIfam" id="TIGR00879">
    <property type="entry name" value="SP"/>
    <property type="match status" value="1"/>
</dbReference>
<evidence type="ECO:0000259" key="11">
    <source>
        <dbReference type="PROSITE" id="PS50850"/>
    </source>
</evidence>
<gene>
    <name evidence="12" type="ORF">QBC38DRAFT_364539</name>
</gene>
<reference evidence="12" key="2">
    <citation type="submission" date="2023-05" db="EMBL/GenBank/DDBJ databases">
        <authorList>
            <consortium name="Lawrence Berkeley National Laboratory"/>
            <person name="Steindorff A."/>
            <person name="Hensen N."/>
            <person name="Bonometti L."/>
            <person name="Westerberg I."/>
            <person name="Brannstrom I.O."/>
            <person name="Guillou S."/>
            <person name="Cros-Aarteil S."/>
            <person name="Calhoun S."/>
            <person name="Haridas S."/>
            <person name="Kuo A."/>
            <person name="Mondo S."/>
            <person name="Pangilinan J."/>
            <person name="Riley R."/>
            <person name="Labutti K."/>
            <person name="Andreopoulos B."/>
            <person name="Lipzen A."/>
            <person name="Chen C."/>
            <person name="Yanf M."/>
            <person name="Daum C."/>
            <person name="Ng V."/>
            <person name="Clum A."/>
            <person name="Ohm R."/>
            <person name="Martin F."/>
            <person name="Silar P."/>
            <person name="Natvig D."/>
            <person name="Lalanne C."/>
            <person name="Gautier V."/>
            <person name="Ament-Velasquez S.L."/>
            <person name="Kruys A."/>
            <person name="Hutchinson M.I."/>
            <person name="Powell A.J."/>
            <person name="Barry K."/>
            <person name="Miller A.N."/>
            <person name="Grigoriev I.V."/>
            <person name="Debuchy R."/>
            <person name="Gladieux P."/>
            <person name="Thoren M.H."/>
            <person name="Johannesson H."/>
        </authorList>
    </citation>
    <scope>NUCLEOTIDE SEQUENCE</scope>
    <source>
        <strain evidence="12">CBS 990.96</strain>
    </source>
</reference>
<dbReference type="Gene3D" id="1.20.1250.20">
    <property type="entry name" value="MFS general substrate transporter like domains"/>
    <property type="match status" value="1"/>
</dbReference>
<evidence type="ECO:0000256" key="3">
    <source>
        <dbReference type="ARBA" id="ARBA00022448"/>
    </source>
</evidence>
<evidence type="ECO:0000256" key="1">
    <source>
        <dbReference type="ARBA" id="ARBA00004141"/>
    </source>
</evidence>
<evidence type="ECO:0000256" key="9">
    <source>
        <dbReference type="SAM" id="MobiDB-lite"/>
    </source>
</evidence>
<evidence type="ECO:0000256" key="10">
    <source>
        <dbReference type="SAM" id="Phobius"/>
    </source>
</evidence>
<dbReference type="GO" id="GO:0005351">
    <property type="term" value="F:carbohydrate:proton symporter activity"/>
    <property type="evidence" value="ECO:0007669"/>
    <property type="project" value="TreeGrafter"/>
</dbReference>
<keyword evidence="5 10" id="KW-1133">Transmembrane helix</keyword>